<feature type="domain" description="HTH cro/C1-type" evidence="1">
    <location>
        <begin position="10"/>
        <end position="57"/>
    </location>
</feature>
<dbReference type="InterPro" id="IPR010982">
    <property type="entry name" value="Lambda_DNA-bd_dom_sf"/>
</dbReference>
<dbReference type="EMBL" id="LK932452">
    <property type="protein sequence ID" value="CDS82797.1"/>
    <property type="molecule type" value="Genomic_DNA"/>
</dbReference>
<dbReference type="CDD" id="cd00093">
    <property type="entry name" value="HTH_XRE"/>
    <property type="match status" value="1"/>
</dbReference>
<dbReference type="GO" id="GO:0003677">
    <property type="term" value="F:DNA binding"/>
    <property type="evidence" value="ECO:0007669"/>
    <property type="project" value="InterPro"/>
</dbReference>
<dbReference type="Gene3D" id="1.10.260.40">
    <property type="entry name" value="lambda repressor-like DNA-binding domains"/>
    <property type="match status" value="1"/>
</dbReference>
<evidence type="ECO:0000313" key="4">
    <source>
        <dbReference type="Proteomes" id="UP000189137"/>
    </source>
</evidence>
<gene>
    <name evidence="2" type="ORF">BN1096_1080002</name>
    <name evidence="3" type="ORF">SAMEA3375112_01644</name>
</gene>
<evidence type="ECO:0000313" key="3">
    <source>
        <dbReference type="EMBL" id="SJS23379.1"/>
    </source>
</evidence>
<dbReference type="Proteomes" id="UP000189137">
    <property type="component" value="Unassembled WGS sequence"/>
</dbReference>
<dbReference type="InterPro" id="IPR001387">
    <property type="entry name" value="Cro/C1-type_HTH"/>
</dbReference>
<dbReference type="SMART" id="SM00530">
    <property type="entry name" value="HTH_XRE"/>
    <property type="match status" value="1"/>
</dbReference>
<evidence type="ECO:0000259" key="1">
    <source>
        <dbReference type="PROSITE" id="PS50943"/>
    </source>
</evidence>
<dbReference type="SUPFAM" id="SSF47413">
    <property type="entry name" value="lambda repressor-like DNA-binding domains"/>
    <property type="match status" value="1"/>
</dbReference>
<dbReference type="PROSITE" id="PS50943">
    <property type="entry name" value="HTH_CROC1"/>
    <property type="match status" value="1"/>
</dbReference>
<dbReference type="RefSeq" id="WP_022582683.1">
    <property type="nucleotide sequence ID" value="NZ_BIQU01000030.1"/>
</dbReference>
<organism evidence="2">
    <name type="scientific">Clostridioides difficile</name>
    <name type="common">Peptoclostridium difficile</name>
    <dbReference type="NCBI Taxonomy" id="1496"/>
    <lineage>
        <taxon>Bacteria</taxon>
        <taxon>Bacillati</taxon>
        <taxon>Bacillota</taxon>
        <taxon>Clostridia</taxon>
        <taxon>Peptostreptococcales</taxon>
        <taxon>Peptostreptococcaceae</taxon>
        <taxon>Clostridioides</taxon>
    </lineage>
</organism>
<dbReference type="EMBL" id="FUPS01000004">
    <property type="protein sequence ID" value="SJS23379.1"/>
    <property type="molecule type" value="Genomic_DNA"/>
</dbReference>
<reference evidence="2" key="1">
    <citation type="submission" date="2014-07" db="EMBL/GenBank/DDBJ databases">
        <authorList>
            <person name="Monot Marc"/>
        </authorList>
    </citation>
    <scope>NUCLEOTIDE SEQUENCE</scope>
</reference>
<accession>A0A068ZWH7</accession>
<dbReference type="Pfam" id="PF01381">
    <property type="entry name" value="HTH_3"/>
    <property type="match status" value="1"/>
</dbReference>
<reference evidence="3 4" key="2">
    <citation type="submission" date="2017-02" db="EMBL/GenBank/DDBJ databases">
        <authorList>
            <consortium name="Pathogen Informatics"/>
        </authorList>
    </citation>
    <scope>NUCLEOTIDE SEQUENCE [LARGE SCALE GENOMIC DNA]</scope>
    <source>
        <strain evidence="3 4">VRECD0157</strain>
    </source>
</reference>
<dbReference type="AlphaFoldDB" id="A0A068ZWH7"/>
<proteinExistence type="predicted"/>
<name>A0A068ZWH7_CLODI</name>
<sequence length="152" mass="17879">MSYEYQNIYQKARENTNLTQEKASELLDISVESLRAYENDKRIPNNQIVAKMVSIYNNNLLGYEHVRRTTEAGVMFLPKLEMKSLSSITLKLHKEIKDYLKKEDDFIDIVEDDVIDEDEEEVWNDVMKKLEGIYEAILKLKLSRNTKISKEV</sequence>
<evidence type="ECO:0000313" key="2">
    <source>
        <dbReference type="EMBL" id="CDS82797.1"/>
    </source>
</evidence>
<protein>
    <submittedName>
        <fullName evidence="3">Helix-turn-helix</fullName>
    </submittedName>
    <submittedName>
        <fullName evidence="2">Putative prophage LambdaCh01, transcriptional regulator</fullName>
    </submittedName>
</protein>